<proteinExistence type="predicted"/>
<keyword evidence="2" id="KW-0808">Transferase</keyword>
<dbReference type="SUPFAM" id="SSF53448">
    <property type="entry name" value="Nucleotide-diphospho-sugar transferases"/>
    <property type="match status" value="1"/>
</dbReference>
<dbReference type="Gene3D" id="3.90.550.10">
    <property type="entry name" value="Spore Coat Polysaccharide Biosynthesis Protein SpsA, Chain A"/>
    <property type="match status" value="1"/>
</dbReference>
<dbReference type="PANTHER" id="PTHR43179">
    <property type="entry name" value="RHAMNOSYLTRANSFERASE WBBL"/>
    <property type="match status" value="1"/>
</dbReference>
<gene>
    <name evidence="2" type="ORF">AB5L97_13460</name>
</gene>
<accession>A0AB39L1W7</accession>
<organism evidence="2">
    <name type="scientific">Sinomonas puerhi</name>
    <dbReference type="NCBI Taxonomy" id="3238584"/>
    <lineage>
        <taxon>Bacteria</taxon>
        <taxon>Bacillati</taxon>
        <taxon>Actinomycetota</taxon>
        <taxon>Actinomycetes</taxon>
        <taxon>Micrococcales</taxon>
        <taxon>Micrococcaceae</taxon>
        <taxon>Sinomonas</taxon>
    </lineage>
</organism>
<dbReference type="GO" id="GO:0016757">
    <property type="term" value="F:glycosyltransferase activity"/>
    <property type="evidence" value="ECO:0007669"/>
    <property type="project" value="UniProtKB-KW"/>
</dbReference>
<dbReference type="KEGG" id="spue:AB5L97_13460"/>
<dbReference type="EC" id="2.4.-.-" evidence="2"/>
<dbReference type="PANTHER" id="PTHR43179:SF7">
    <property type="entry name" value="RHAMNOSYLTRANSFERASE WBBL"/>
    <property type="match status" value="1"/>
</dbReference>
<evidence type="ECO:0000259" key="1">
    <source>
        <dbReference type="Pfam" id="PF00535"/>
    </source>
</evidence>
<evidence type="ECO:0000313" key="2">
    <source>
        <dbReference type="EMBL" id="XDP44277.1"/>
    </source>
</evidence>
<dbReference type="AlphaFoldDB" id="A0AB39L1W7"/>
<dbReference type="InterPro" id="IPR029044">
    <property type="entry name" value="Nucleotide-diphossugar_trans"/>
</dbReference>
<keyword evidence="2" id="KW-0328">Glycosyltransferase</keyword>
<name>A0AB39L1W7_9MICC</name>
<reference evidence="2" key="1">
    <citation type="submission" date="2024-07" db="EMBL/GenBank/DDBJ databases">
        <authorList>
            <person name="fu j."/>
        </authorList>
    </citation>
    <scope>NUCLEOTIDE SEQUENCE</scope>
    <source>
        <strain evidence="2">P10A9</strain>
    </source>
</reference>
<feature type="domain" description="Glycosyltransferase 2-like" evidence="1">
    <location>
        <begin position="5"/>
        <end position="157"/>
    </location>
</feature>
<dbReference type="EMBL" id="CP163302">
    <property type="protein sequence ID" value="XDP44277.1"/>
    <property type="molecule type" value="Genomic_DNA"/>
</dbReference>
<sequence>MTSVTVVIPHYGDPATALALVRSLQTQGGGLLAGIVVSDDASPVPFPETEGVHVVRRERNGGFGSAVNTGMERVETELALVLNSDLEIGATFVEDLVRAAYPWQPAVVSPHVVRPNGVQEWIGAHFPSPAHHATEWLSPLARFRESDAWREGVGIDSRCTEGVVVPVDWVKGAAMLIPVGPFRAVGGFDEAYFMFAEEVDLQRRLREVGVPSIFAGTVTVIHEGGGSSDPERRRHWLVESRLKYAAKWGGESALKASLATASVVNFGVNALRQMAGRDVDSVATLRRELGYLKPGQERGQ</sequence>
<dbReference type="Pfam" id="PF00535">
    <property type="entry name" value="Glycos_transf_2"/>
    <property type="match status" value="1"/>
</dbReference>
<protein>
    <submittedName>
        <fullName evidence="2">Glycosyltransferase family 2 protein</fullName>
        <ecNumber evidence="2">2.4.-.-</ecNumber>
    </submittedName>
</protein>
<dbReference type="RefSeq" id="WP_369045039.1">
    <property type="nucleotide sequence ID" value="NZ_CP163302.1"/>
</dbReference>
<dbReference type="InterPro" id="IPR001173">
    <property type="entry name" value="Glyco_trans_2-like"/>
</dbReference>